<dbReference type="OrthoDB" id="964766at2"/>
<organism evidence="1 2">
    <name type="scientific">Spirosoma pollinicola</name>
    <dbReference type="NCBI Taxonomy" id="2057025"/>
    <lineage>
        <taxon>Bacteria</taxon>
        <taxon>Pseudomonadati</taxon>
        <taxon>Bacteroidota</taxon>
        <taxon>Cytophagia</taxon>
        <taxon>Cytophagales</taxon>
        <taxon>Cytophagaceae</taxon>
        <taxon>Spirosoma</taxon>
    </lineage>
</organism>
<sequence length="97" mass="10986">MNTIATVNVLESETNADPFMGYVAVSHVLMQTEGFADFLFDNFQMIKDYSTYQDGLHGLNRFIMQSKHFAAGYGQYKIKAERLTNGTFIIESVVKMS</sequence>
<name>A0A2K8YTX4_9BACT</name>
<dbReference type="Proteomes" id="UP000232883">
    <property type="component" value="Chromosome"/>
</dbReference>
<dbReference type="KEGG" id="spir:CWM47_04060"/>
<protein>
    <submittedName>
        <fullName evidence="1">Uncharacterized protein</fullName>
    </submittedName>
</protein>
<dbReference type="RefSeq" id="WP_100986494.1">
    <property type="nucleotide sequence ID" value="NZ_CP025096.1"/>
</dbReference>
<accession>A0A2K8YTX4</accession>
<dbReference type="EMBL" id="CP025096">
    <property type="protein sequence ID" value="AUD01071.1"/>
    <property type="molecule type" value="Genomic_DNA"/>
</dbReference>
<keyword evidence="2" id="KW-1185">Reference proteome</keyword>
<reference evidence="1 2" key="1">
    <citation type="submission" date="2017-11" db="EMBL/GenBank/DDBJ databases">
        <title>Taxonomic description and genome sequences of Spirosoma HA7 sp. nov., isolated from pollen microhabitat of Corylus avellana.</title>
        <authorList>
            <person name="Ambika Manirajan B."/>
            <person name="Suarez C."/>
            <person name="Ratering S."/>
            <person name="Geissler-Plaum R."/>
            <person name="Cardinale M."/>
            <person name="Sylvia S."/>
        </authorList>
    </citation>
    <scope>NUCLEOTIDE SEQUENCE [LARGE SCALE GENOMIC DNA]</scope>
    <source>
        <strain evidence="1 2">HA7</strain>
    </source>
</reference>
<evidence type="ECO:0000313" key="2">
    <source>
        <dbReference type="Proteomes" id="UP000232883"/>
    </source>
</evidence>
<proteinExistence type="predicted"/>
<gene>
    <name evidence="1" type="ORF">CWM47_04060</name>
</gene>
<evidence type="ECO:0000313" key="1">
    <source>
        <dbReference type="EMBL" id="AUD01071.1"/>
    </source>
</evidence>
<dbReference type="AlphaFoldDB" id="A0A2K8YTX4"/>